<protein>
    <submittedName>
        <fullName evidence="4">Tetratricopeptide repeat family protein</fullName>
    </submittedName>
</protein>
<organism evidence="4 5">
    <name type="scientific">Polaribacter irgensii 23-P</name>
    <dbReference type="NCBI Taxonomy" id="313594"/>
    <lineage>
        <taxon>Bacteria</taxon>
        <taxon>Pseudomonadati</taxon>
        <taxon>Bacteroidota</taxon>
        <taxon>Flavobacteriia</taxon>
        <taxon>Flavobacteriales</taxon>
        <taxon>Flavobacteriaceae</taxon>
    </lineage>
</organism>
<feature type="repeat" description="TPR" evidence="3">
    <location>
        <begin position="256"/>
        <end position="289"/>
    </location>
</feature>
<evidence type="ECO:0000256" key="3">
    <source>
        <dbReference type="PROSITE-ProRule" id="PRU00339"/>
    </source>
</evidence>
<dbReference type="SMART" id="SM00028">
    <property type="entry name" value="TPR"/>
    <property type="match status" value="4"/>
</dbReference>
<keyword evidence="1" id="KW-0677">Repeat</keyword>
<evidence type="ECO:0000256" key="2">
    <source>
        <dbReference type="ARBA" id="ARBA00022803"/>
    </source>
</evidence>
<dbReference type="RefSeq" id="WP_004570199.1">
    <property type="nucleotide sequence ID" value="NZ_CH724148.1"/>
</dbReference>
<dbReference type="STRING" id="313594.PI23P_07895"/>
<gene>
    <name evidence="4" type="ORF">PI23P_07895</name>
</gene>
<dbReference type="InterPro" id="IPR019734">
    <property type="entry name" value="TPR_rpt"/>
</dbReference>
<dbReference type="OrthoDB" id="1149028at2"/>
<feature type="repeat" description="TPR" evidence="3">
    <location>
        <begin position="290"/>
        <end position="323"/>
    </location>
</feature>
<evidence type="ECO:0000313" key="4">
    <source>
        <dbReference type="EMBL" id="EAR12531.1"/>
    </source>
</evidence>
<feature type="repeat" description="TPR" evidence="3">
    <location>
        <begin position="222"/>
        <end position="255"/>
    </location>
</feature>
<dbReference type="PROSITE" id="PS50005">
    <property type="entry name" value="TPR"/>
    <property type="match status" value="3"/>
</dbReference>
<dbReference type="Gene3D" id="1.25.40.10">
    <property type="entry name" value="Tetratricopeptide repeat domain"/>
    <property type="match status" value="2"/>
</dbReference>
<comment type="caution">
    <text evidence="4">The sequence shown here is derived from an EMBL/GenBank/DDBJ whole genome shotgun (WGS) entry which is preliminary data.</text>
</comment>
<evidence type="ECO:0000256" key="1">
    <source>
        <dbReference type="ARBA" id="ARBA00022737"/>
    </source>
</evidence>
<proteinExistence type="predicted"/>
<dbReference type="InterPro" id="IPR011990">
    <property type="entry name" value="TPR-like_helical_dom_sf"/>
</dbReference>
<dbReference type="Proteomes" id="UP000003053">
    <property type="component" value="Unassembled WGS sequence"/>
</dbReference>
<dbReference type="SUPFAM" id="SSF48452">
    <property type="entry name" value="TPR-like"/>
    <property type="match status" value="2"/>
</dbReference>
<dbReference type="InterPro" id="IPR051685">
    <property type="entry name" value="Ycf3/AcsC/BcsC/TPR_MFPF"/>
</dbReference>
<sequence length="414" mass="46837">MKNQVLALSLGLLTAITFGQKKELKVAEKALRKSEFSSALAAVNSVEGMLESMDSKYKSKYYFLKAQVFLGQNKYQEASNAFTELFEYEKEIDEDKYSEDAKPMLNDLIQKVSGKSIEQYNAKDYAGAQVNFYLTYKLSPKDTSFLYNAAISASLSKEYDVSLKFYKELKTIGYTGVNTQYFATDKETGIEEEFGSKGQRDIMIKSGGYTVPLDKVSESKQAEIVKNIGYILVNQGKTEEAVIALQEARKANPKDVNLILNEAQLYIKLEKMDKFAELMKEAVKLDPTNPTLFFNLGVVNSNEGKIEDAVGYYKKAIELDPEYGDAYMNLAIAMLGKEKALVEEMNKNLSNFKKYDALQAEQKELYKSALPFLMKADSIKRSLQTVKTLLNIYDTLRMEKEAAILRPIYKELRG</sequence>
<dbReference type="PANTHER" id="PTHR44943:SF8">
    <property type="entry name" value="TPR REPEAT-CONTAINING PROTEIN MJ0263"/>
    <property type="match status" value="1"/>
</dbReference>
<reference evidence="4 5" key="1">
    <citation type="submission" date="2006-02" db="EMBL/GenBank/DDBJ databases">
        <authorList>
            <person name="Murray A."/>
            <person name="Staley J."/>
            <person name="Ferriera S."/>
            <person name="Johnson J."/>
            <person name="Kravitz S."/>
            <person name="Halpern A."/>
            <person name="Remington K."/>
            <person name="Beeson K."/>
            <person name="Tran B."/>
            <person name="Rogers Y.-H."/>
            <person name="Friedman R."/>
            <person name="Venter J.C."/>
        </authorList>
    </citation>
    <scope>NUCLEOTIDE SEQUENCE [LARGE SCALE GENOMIC DNA]</scope>
    <source>
        <strain evidence="4 5">23-P</strain>
    </source>
</reference>
<dbReference type="HOGENOM" id="CLU_043019_2_0_10"/>
<evidence type="ECO:0000313" key="5">
    <source>
        <dbReference type="Proteomes" id="UP000003053"/>
    </source>
</evidence>
<name>A4BZD8_9FLAO</name>
<accession>A4BZD8</accession>
<keyword evidence="2 3" id="KW-0802">TPR repeat</keyword>
<dbReference type="AlphaFoldDB" id="A4BZD8"/>
<dbReference type="Pfam" id="PF00515">
    <property type="entry name" value="TPR_1"/>
    <property type="match status" value="1"/>
</dbReference>
<dbReference type="Pfam" id="PF14559">
    <property type="entry name" value="TPR_19"/>
    <property type="match status" value="1"/>
</dbReference>
<dbReference type="PANTHER" id="PTHR44943">
    <property type="entry name" value="CELLULOSE SYNTHASE OPERON PROTEIN C"/>
    <property type="match status" value="1"/>
</dbReference>
<dbReference type="EMBL" id="AAOG01000002">
    <property type="protein sequence ID" value="EAR12531.1"/>
    <property type="molecule type" value="Genomic_DNA"/>
</dbReference>
<dbReference type="eggNOG" id="COG0457">
    <property type="taxonomic scope" value="Bacteria"/>
</dbReference>
<keyword evidence="5" id="KW-1185">Reference proteome</keyword>
<dbReference type="PROSITE" id="PS50293">
    <property type="entry name" value="TPR_REGION"/>
    <property type="match status" value="1"/>
</dbReference>